<dbReference type="Proteomes" id="UP001174997">
    <property type="component" value="Unassembled WGS sequence"/>
</dbReference>
<accession>A0AA39YTG3</accession>
<evidence type="ECO:0000313" key="1">
    <source>
        <dbReference type="EMBL" id="KAK0658307.1"/>
    </source>
</evidence>
<protein>
    <submittedName>
        <fullName evidence="1">Uncharacterized protein</fullName>
    </submittedName>
</protein>
<reference evidence="1" key="1">
    <citation type="submission" date="2023-06" db="EMBL/GenBank/DDBJ databases">
        <title>Genome-scale phylogeny and comparative genomics of the fungal order Sordariales.</title>
        <authorList>
            <consortium name="Lawrence Berkeley National Laboratory"/>
            <person name="Hensen N."/>
            <person name="Bonometti L."/>
            <person name="Westerberg I."/>
            <person name="Brannstrom I.O."/>
            <person name="Guillou S."/>
            <person name="Cros-Aarteil S."/>
            <person name="Calhoun S."/>
            <person name="Haridas S."/>
            <person name="Kuo A."/>
            <person name="Mondo S."/>
            <person name="Pangilinan J."/>
            <person name="Riley R."/>
            <person name="Labutti K."/>
            <person name="Andreopoulos B."/>
            <person name="Lipzen A."/>
            <person name="Chen C."/>
            <person name="Yanf M."/>
            <person name="Daum C."/>
            <person name="Ng V."/>
            <person name="Clum A."/>
            <person name="Steindorff A."/>
            <person name="Ohm R."/>
            <person name="Martin F."/>
            <person name="Silar P."/>
            <person name="Natvig D."/>
            <person name="Lalanne C."/>
            <person name="Gautier V."/>
            <person name="Ament-Velasquez S.L."/>
            <person name="Kruys A."/>
            <person name="Hutchinson M.I."/>
            <person name="Powell A.J."/>
            <person name="Barry K."/>
            <person name="Miller A.N."/>
            <person name="Grigoriev I.V."/>
            <person name="Debuchy R."/>
            <person name="Gladieux P."/>
            <person name="Thoren M.H."/>
            <person name="Johannesson H."/>
        </authorList>
    </citation>
    <scope>NUCLEOTIDE SEQUENCE</scope>
    <source>
        <strain evidence="1">CBS 307.81</strain>
    </source>
</reference>
<sequence length="186" mass="20758">MLWGGESVGKFKDLTSKAQLLSKTSIEANWRQHLSQLLVPVSPSSQEVDFAVGQLRQSLEAFLHPATLTKNDRELDTVFRDAISLQASLALQTAWWYCEYPGPQRNRPPRGITFDDATMTGQQRTARSHANRVTLTISPALIKRGDSRGDDFSSERMVCQSEVVRGHSTNQMDGAGTWFYIGVLCI</sequence>
<organism evidence="1 2">
    <name type="scientific">Cercophora samala</name>
    <dbReference type="NCBI Taxonomy" id="330535"/>
    <lineage>
        <taxon>Eukaryota</taxon>
        <taxon>Fungi</taxon>
        <taxon>Dikarya</taxon>
        <taxon>Ascomycota</taxon>
        <taxon>Pezizomycotina</taxon>
        <taxon>Sordariomycetes</taxon>
        <taxon>Sordariomycetidae</taxon>
        <taxon>Sordariales</taxon>
        <taxon>Lasiosphaeriaceae</taxon>
        <taxon>Cercophora</taxon>
    </lineage>
</organism>
<keyword evidence="2" id="KW-1185">Reference proteome</keyword>
<evidence type="ECO:0000313" key="2">
    <source>
        <dbReference type="Proteomes" id="UP001174997"/>
    </source>
</evidence>
<name>A0AA39YTG3_9PEZI</name>
<proteinExistence type="predicted"/>
<comment type="caution">
    <text evidence="1">The sequence shown here is derived from an EMBL/GenBank/DDBJ whole genome shotgun (WGS) entry which is preliminary data.</text>
</comment>
<dbReference type="EMBL" id="JAULSY010000209">
    <property type="protein sequence ID" value="KAK0658307.1"/>
    <property type="molecule type" value="Genomic_DNA"/>
</dbReference>
<gene>
    <name evidence="1" type="ORF">QBC41DRAFT_360597</name>
</gene>
<dbReference type="AlphaFoldDB" id="A0AA39YTG3"/>